<proteinExistence type="predicted"/>
<evidence type="ECO:0000256" key="3">
    <source>
        <dbReference type="ARBA" id="ARBA00023098"/>
    </source>
</evidence>
<feature type="active site" description="Proton acceptor" evidence="4">
    <location>
        <position position="247"/>
    </location>
</feature>
<keyword evidence="3 4" id="KW-0443">Lipid metabolism</keyword>
<dbReference type="InterPro" id="IPR050301">
    <property type="entry name" value="NTE"/>
</dbReference>
<evidence type="ECO:0000256" key="1">
    <source>
        <dbReference type="ARBA" id="ARBA00022801"/>
    </source>
</evidence>
<name>A0ABY7NPU9_9SPHN</name>
<dbReference type="InterPro" id="IPR016035">
    <property type="entry name" value="Acyl_Trfase/lysoPLipase"/>
</dbReference>
<keyword evidence="7" id="KW-1185">Reference proteome</keyword>
<evidence type="ECO:0000313" key="7">
    <source>
        <dbReference type="Proteomes" id="UP001210865"/>
    </source>
</evidence>
<dbReference type="SUPFAM" id="SSF52151">
    <property type="entry name" value="FabD/lysophospholipase-like"/>
    <property type="match status" value="1"/>
</dbReference>
<sequence length="410" mass="45263">MPIEGVPAKSDDLGRIALALSGGGSRAMAFHLGCLRALHRIGLLDQISTISAVSGGSVIASLYCSHPGDFDAFERRARELLRTGFLKPSIVTALTTLEGIKAIAVFVLLLLERTLALLVRLLLFPLRARVRGWNWLRISPLIRSASRTTILRRTFSRLLGQLKLTELRKDRPRLVIVACELRAKAAIYFTAERIHCWRYGSASSEGVELADAVSASAAYPLALPAIDRRMTFEKKGQRKEQRVTLTDGGVYDNLGLSVLWPDRDPGISLDVGVHDRIIACRAGDALDVSDPASWMIPRLKAAFECIFARAQNQSMKRLFDLSEGERIKGFLLPYLGQLDERLLVPPVDLVSRDSVVGYPTNFSAMQVEWIDRLSLRGEQLVVALLAEQWPEISLDVSRKPPTAPSSEGQA</sequence>
<keyword evidence="1 4" id="KW-0378">Hydrolase</keyword>
<feature type="domain" description="PNPLA" evidence="5">
    <location>
        <begin position="19"/>
        <end position="260"/>
    </location>
</feature>
<dbReference type="Gene3D" id="3.40.1090.10">
    <property type="entry name" value="Cytosolic phospholipase A2 catalytic domain"/>
    <property type="match status" value="2"/>
</dbReference>
<evidence type="ECO:0000259" key="5">
    <source>
        <dbReference type="PROSITE" id="PS51635"/>
    </source>
</evidence>
<keyword evidence="2 4" id="KW-0442">Lipid degradation</keyword>
<dbReference type="PANTHER" id="PTHR14226">
    <property type="entry name" value="NEUROPATHY TARGET ESTERASE/SWISS CHEESE D.MELANOGASTER"/>
    <property type="match status" value="1"/>
</dbReference>
<feature type="short sequence motif" description="DGA/G" evidence="4">
    <location>
        <begin position="247"/>
        <end position="249"/>
    </location>
</feature>
<evidence type="ECO:0000256" key="2">
    <source>
        <dbReference type="ARBA" id="ARBA00022963"/>
    </source>
</evidence>
<evidence type="ECO:0000256" key="4">
    <source>
        <dbReference type="PROSITE-ProRule" id="PRU01161"/>
    </source>
</evidence>
<dbReference type="InterPro" id="IPR002641">
    <property type="entry name" value="PNPLA_dom"/>
</dbReference>
<dbReference type="Proteomes" id="UP001210865">
    <property type="component" value="Chromosome"/>
</dbReference>
<dbReference type="PROSITE" id="PS51635">
    <property type="entry name" value="PNPLA"/>
    <property type="match status" value="1"/>
</dbReference>
<dbReference type="EMBL" id="CP115174">
    <property type="protein sequence ID" value="WBO22501.1"/>
    <property type="molecule type" value="Genomic_DNA"/>
</dbReference>
<organism evidence="6 7">
    <name type="scientific">Sphingomonas abietis</name>
    <dbReference type="NCBI Taxonomy" id="3012344"/>
    <lineage>
        <taxon>Bacteria</taxon>
        <taxon>Pseudomonadati</taxon>
        <taxon>Pseudomonadota</taxon>
        <taxon>Alphaproteobacteria</taxon>
        <taxon>Sphingomonadales</taxon>
        <taxon>Sphingomonadaceae</taxon>
        <taxon>Sphingomonas</taxon>
    </lineage>
</organism>
<evidence type="ECO:0000313" key="6">
    <source>
        <dbReference type="EMBL" id="WBO22501.1"/>
    </source>
</evidence>
<feature type="active site" description="Nucleophile" evidence="4">
    <location>
        <position position="54"/>
    </location>
</feature>
<accession>A0ABY7NPU9</accession>
<dbReference type="RefSeq" id="WP_270077144.1">
    <property type="nucleotide sequence ID" value="NZ_CP115174.1"/>
</dbReference>
<protein>
    <submittedName>
        <fullName evidence="6">Patatin-like phospholipase family protein</fullName>
    </submittedName>
</protein>
<dbReference type="PANTHER" id="PTHR14226:SF78">
    <property type="entry name" value="SLR0060 PROTEIN"/>
    <property type="match status" value="1"/>
</dbReference>
<dbReference type="Pfam" id="PF01734">
    <property type="entry name" value="Patatin"/>
    <property type="match status" value="1"/>
</dbReference>
<comment type="caution">
    <text evidence="4">Lacks conserved residue(s) required for the propagation of feature annotation.</text>
</comment>
<reference evidence="6 7" key="1">
    <citation type="submission" date="2022-12" db="EMBL/GenBank/DDBJ databases">
        <title>Sphingomonas abieness sp. nov., an endophytic bacterium isolated from Abies koreana.</title>
        <authorList>
            <person name="Jiang L."/>
            <person name="Lee J."/>
        </authorList>
    </citation>
    <scope>NUCLEOTIDE SEQUENCE [LARGE SCALE GENOMIC DNA]</scope>
    <source>
        <strain evidence="7">PAMB 00755</strain>
    </source>
</reference>
<gene>
    <name evidence="6" type="ORF">PBT88_20600</name>
</gene>